<comment type="cofactor">
    <cofactor evidence="5">
        <name>Fe(2+)</name>
        <dbReference type="ChEBI" id="CHEBI:29033"/>
    </cofactor>
    <text evidence="5">Binds 1 Fe(2+) ion per subunit.</text>
</comment>
<evidence type="ECO:0000256" key="1">
    <source>
        <dbReference type="ARBA" id="ARBA00022723"/>
    </source>
</evidence>
<accession>A0A9X0D8U2</accession>
<dbReference type="GO" id="GO:0140078">
    <property type="term" value="F:class I DNA-(apurinic or apyrimidinic site) endonuclease activity"/>
    <property type="evidence" value="ECO:0007669"/>
    <property type="project" value="UniProtKB-EC"/>
</dbReference>
<dbReference type="GO" id="GO:0035516">
    <property type="term" value="F:broad specificity oxidative DNA demethylase activity"/>
    <property type="evidence" value="ECO:0007669"/>
    <property type="project" value="TreeGrafter"/>
</dbReference>
<sequence length="359" mass="40846">MADGSDELYNQTIPNGRVDYVREEYKHYKRKKPPPDFSEVIDLQDSSTFRGHVEKFELNKSAHSKFGLRCVTEWRAYELNSCPGFMFIVNPFLPGAQHYWTRRCMEDFPRKPNVCNLDAHMTLDPSKSVWEVSHSNDEKCDLMDRLRWVHLGYHFDYNVVDYKPERYYDFPSDLAGMTQHIANAIGYPEYSPEAGIVNYYPLGGSMGGHTDHYESDLSWPLISLSFGQTAIFLIGGATRDVRPVALYVRSGDIIIMSGKSRTAFHAVPRIIKVGNENEPPSCLKWKDLLFANDVDMTSVANPDEAIVPDMNVEIPDVLEETSIVSHRTCGSSKEQSEKALCQESCDNEISSEFGNQQDK</sequence>
<comment type="caution">
    <text evidence="7">The sequence shown here is derived from an EMBL/GenBank/DDBJ whole genome shotgun (WGS) entry which is preliminary data.</text>
</comment>
<dbReference type="Pfam" id="PF13532">
    <property type="entry name" value="2OG-FeII_Oxy_2"/>
    <property type="match status" value="1"/>
</dbReference>
<organism evidence="7 8">
    <name type="scientific">Desmophyllum pertusum</name>
    <dbReference type="NCBI Taxonomy" id="174260"/>
    <lineage>
        <taxon>Eukaryota</taxon>
        <taxon>Metazoa</taxon>
        <taxon>Cnidaria</taxon>
        <taxon>Anthozoa</taxon>
        <taxon>Hexacorallia</taxon>
        <taxon>Scleractinia</taxon>
        <taxon>Caryophylliina</taxon>
        <taxon>Caryophylliidae</taxon>
        <taxon>Desmophyllum</taxon>
    </lineage>
</organism>
<feature type="binding site" evidence="5">
    <location>
        <position position="211"/>
    </location>
    <ligand>
        <name>Fe cation</name>
        <dbReference type="ChEBI" id="CHEBI:24875"/>
        <note>catalytic</note>
    </ligand>
</feature>
<feature type="binding site" evidence="5">
    <location>
        <position position="209"/>
    </location>
    <ligand>
        <name>Fe cation</name>
        <dbReference type="ChEBI" id="CHEBI:24875"/>
        <note>catalytic</note>
    </ligand>
</feature>
<feature type="domain" description="Fe2OG dioxygenase" evidence="6">
    <location>
        <begin position="191"/>
        <end position="288"/>
    </location>
</feature>
<dbReference type="InterPro" id="IPR037151">
    <property type="entry name" value="AlkB-like_sf"/>
</dbReference>
<dbReference type="SUPFAM" id="SSF51197">
    <property type="entry name" value="Clavaminate synthase-like"/>
    <property type="match status" value="1"/>
</dbReference>
<dbReference type="Proteomes" id="UP001163046">
    <property type="component" value="Unassembled WGS sequence"/>
</dbReference>
<evidence type="ECO:0000313" key="7">
    <source>
        <dbReference type="EMBL" id="KAJ7389863.1"/>
    </source>
</evidence>
<dbReference type="PROSITE" id="PS51471">
    <property type="entry name" value="FE2OG_OXY"/>
    <property type="match status" value="1"/>
</dbReference>
<protein>
    <submittedName>
        <fullName evidence="7">Nucleic acid dioxygenase alkbh1</fullName>
        <ecNumber evidence="7">4.2.99.18</ecNumber>
    </submittedName>
</protein>
<keyword evidence="4 5" id="KW-0408">Iron</keyword>
<name>A0A9X0D8U2_9CNID</name>
<gene>
    <name evidence="7" type="primary">ALKBH1_2</name>
    <name evidence="7" type="ORF">OS493_028832</name>
</gene>
<dbReference type="Gene3D" id="2.60.120.590">
    <property type="entry name" value="Alpha-ketoglutarate-dependent dioxygenase AlkB-like"/>
    <property type="match status" value="1"/>
</dbReference>
<reference evidence="7" key="1">
    <citation type="submission" date="2023-01" db="EMBL/GenBank/DDBJ databases">
        <title>Genome assembly of the deep-sea coral Lophelia pertusa.</title>
        <authorList>
            <person name="Herrera S."/>
            <person name="Cordes E."/>
        </authorList>
    </citation>
    <scope>NUCLEOTIDE SEQUENCE</scope>
    <source>
        <strain evidence="7">USNM1676648</strain>
        <tissue evidence="7">Polyp</tissue>
    </source>
</reference>
<dbReference type="InterPro" id="IPR005123">
    <property type="entry name" value="Oxoglu/Fe-dep_dioxygenase_dom"/>
</dbReference>
<dbReference type="AlphaFoldDB" id="A0A9X0D8U2"/>
<dbReference type="OrthoDB" id="6614653at2759"/>
<dbReference type="GO" id="GO:0035515">
    <property type="term" value="F:oxidative RNA demethylase activity"/>
    <property type="evidence" value="ECO:0007669"/>
    <property type="project" value="TreeGrafter"/>
</dbReference>
<evidence type="ECO:0000256" key="3">
    <source>
        <dbReference type="ARBA" id="ARBA00023002"/>
    </source>
</evidence>
<evidence type="ECO:0000259" key="6">
    <source>
        <dbReference type="PROSITE" id="PS51471"/>
    </source>
</evidence>
<evidence type="ECO:0000256" key="4">
    <source>
        <dbReference type="ARBA" id="ARBA00023004"/>
    </source>
</evidence>
<dbReference type="EMBL" id="MU825424">
    <property type="protein sequence ID" value="KAJ7389863.1"/>
    <property type="molecule type" value="Genomic_DNA"/>
</dbReference>
<dbReference type="EC" id="4.2.99.18" evidence="7"/>
<dbReference type="InterPro" id="IPR027450">
    <property type="entry name" value="AlkB-like"/>
</dbReference>
<dbReference type="PANTHER" id="PTHR16557:SF2">
    <property type="entry name" value="NUCLEIC ACID DIOXYGENASE ALKBH1"/>
    <property type="match status" value="1"/>
</dbReference>
<dbReference type="GO" id="GO:0035513">
    <property type="term" value="P:oxidative RNA demethylation"/>
    <property type="evidence" value="ECO:0007669"/>
    <property type="project" value="TreeGrafter"/>
</dbReference>
<keyword evidence="2 7" id="KW-0223">Dioxygenase</keyword>
<dbReference type="GO" id="GO:0008198">
    <property type="term" value="F:ferrous iron binding"/>
    <property type="evidence" value="ECO:0007669"/>
    <property type="project" value="TreeGrafter"/>
</dbReference>
<keyword evidence="8" id="KW-1185">Reference proteome</keyword>
<dbReference type="PANTHER" id="PTHR16557">
    <property type="entry name" value="ALKYLATED DNA REPAIR PROTEIN ALKB-RELATED"/>
    <property type="match status" value="1"/>
</dbReference>
<keyword evidence="3" id="KW-0560">Oxidoreductase</keyword>
<proteinExistence type="predicted"/>
<evidence type="ECO:0000256" key="2">
    <source>
        <dbReference type="ARBA" id="ARBA00022964"/>
    </source>
</evidence>
<evidence type="ECO:0000313" key="8">
    <source>
        <dbReference type="Proteomes" id="UP001163046"/>
    </source>
</evidence>
<evidence type="ECO:0000256" key="5">
    <source>
        <dbReference type="PIRSR" id="PIRSR604574-2"/>
    </source>
</evidence>
<feature type="binding site" evidence="5">
    <location>
        <position position="265"/>
    </location>
    <ligand>
        <name>Fe cation</name>
        <dbReference type="ChEBI" id="CHEBI:24875"/>
        <note>catalytic</note>
    </ligand>
</feature>
<dbReference type="GO" id="GO:0005737">
    <property type="term" value="C:cytoplasm"/>
    <property type="evidence" value="ECO:0007669"/>
    <property type="project" value="TreeGrafter"/>
</dbReference>
<dbReference type="InterPro" id="IPR004574">
    <property type="entry name" value="Alkb"/>
</dbReference>
<keyword evidence="7" id="KW-0456">Lyase</keyword>
<keyword evidence="1 5" id="KW-0479">Metal-binding</keyword>
<dbReference type="GO" id="GO:0005634">
    <property type="term" value="C:nucleus"/>
    <property type="evidence" value="ECO:0007669"/>
    <property type="project" value="TreeGrafter"/>
</dbReference>